<keyword evidence="4" id="KW-1185">Reference proteome</keyword>
<reference evidence="3" key="1">
    <citation type="submission" date="2023-10" db="EMBL/GenBank/DDBJ databases">
        <authorList>
            <person name="Chen Y."/>
            <person name="Shah S."/>
            <person name="Dougan E. K."/>
            <person name="Thang M."/>
            <person name="Chan C."/>
        </authorList>
    </citation>
    <scope>NUCLEOTIDE SEQUENCE [LARGE SCALE GENOMIC DNA]</scope>
</reference>
<feature type="coiled-coil region" evidence="1">
    <location>
        <begin position="195"/>
        <end position="229"/>
    </location>
</feature>
<gene>
    <name evidence="3" type="ORF">PCOR1329_LOCUS57459</name>
</gene>
<evidence type="ECO:0000256" key="2">
    <source>
        <dbReference type="SAM" id="MobiDB-lite"/>
    </source>
</evidence>
<feature type="compositionally biased region" description="Low complexity" evidence="2">
    <location>
        <begin position="246"/>
        <end position="269"/>
    </location>
</feature>
<feature type="non-terminal residue" evidence="3">
    <location>
        <position position="413"/>
    </location>
</feature>
<evidence type="ECO:0000313" key="3">
    <source>
        <dbReference type="EMBL" id="CAK0871771.1"/>
    </source>
</evidence>
<proteinExistence type="predicted"/>
<organism evidence="3 4">
    <name type="scientific">Prorocentrum cordatum</name>
    <dbReference type="NCBI Taxonomy" id="2364126"/>
    <lineage>
        <taxon>Eukaryota</taxon>
        <taxon>Sar</taxon>
        <taxon>Alveolata</taxon>
        <taxon>Dinophyceae</taxon>
        <taxon>Prorocentrales</taxon>
        <taxon>Prorocentraceae</taxon>
        <taxon>Prorocentrum</taxon>
    </lineage>
</organism>
<dbReference type="EMBL" id="CAUYUJ010017100">
    <property type="protein sequence ID" value="CAK0871771.1"/>
    <property type="molecule type" value="Genomic_DNA"/>
</dbReference>
<dbReference type="Proteomes" id="UP001189429">
    <property type="component" value="Unassembled WGS sequence"/>
</dbReference>
<comment type="caution">
    <text evidence="3">The sequence shown here is derived from an EMBL/GenBank/DDBJ whole genome shotgun (WGS) entry which is preliminary data.</text>
</comment>
<keyword evidence="1" id="KW-0175">Coiled coil</keyword>
<evidence type="ECO:0000313" key="4">
    <source>
        <dbReference type="Proteomes" id="UP001189429"/>
    </source>
</evidence>
<feature type="region of interest" description="Disordered" evidence="2">
    <location>
        <begin position="231"/>
        <end position="279"/>
    </location>
</feature>
<sequence>EYTFQQQVVRAENEHRRARAMLSDEYFEIQSELGRAIQVRSEVAEIGVLRQRVVDEAQQHGAEGEVLRRARHVLEVSIATWWQRSPCCITRFDNVVNSTKVIVFVSRVHDAARLAEERQRQADECRRETDECRRQERQECALAGAVQEEIQEMADREVLLRAELRRAQHDVGQLRRCVAELAESSATGDVCEGEIAALRAKSVKDEEAIEALKEDDAALEVAYDELERSYYEDEWEQEDHQEAAEADQQPATPRGPAASSAPAAGVSPTRQGEDRPPGLGTGLVNFELVALQEIVKGVATSVAGRTEATVANQGNHAELLKKLHDAALDSRKGLKADKPKLSASSAAVLHDELREFRLYMNDRKLSHMVRWFTWARAVATDRAKTCIESYIIIHFGNDAGYQRAVDSGDGASW</sequence>
<protein>
    <submittedName>
        <fullName evidence="3">Uncharacterized protein</fullName>
    </submittedName>
</protein>
<name>A0ABN9VHJ7_9DINO</name>
<feature type="coiled-coil region" evidence="1">
    <location>
        <begin position="111"/>
        <end position="138"/>
    </location>
</feature>
<accession>A0ABN9VHJ7</accession>
<feature type="non-terminal residue" evidence="3">
    <location>
        <position position="1"/>
    </location>
</feature>
<evidence type="ECO:0000256" key="1">
    <source>
        <dbReference type="SAM" id="Coils"/>
    </source>
</evidence>